<proteinExistence type="predicted"/>
<keyword evidence="2" id="KW-1185">Reference proteome</keyword>
<name>A0A2P6R5M9_ROSCH</name>
<sequence>MGRARTISRDGWRGFRDGHWRPRSGISPGWEKGVAGKVGRLVGLVLVLVLGWKRGSFGWRLRWV</sequence>
<gene>
    <name evidence="1" type="ORF">RchiOBHm_Chr3g0450021</name>
</gene>
<evidence type="ECO:0000313" key="2">
    <source>
        <dbReference type="Proteomes" id="UP000238479"/>
    </source>
</evidence>
<dbReference type="Gramene" id="PRQ41736">
    <property type="protein sequence ID" value="PRQ41736"/>
    <property type="gene ID" value="RchiOBHm_Chr3g0450021"/>
</dbReference>
<dbReference type="Proteomes" id="UP000238479">
    <property type="component" value="Chromosome 3"/>
</dbReference>
<organism evidence="1 2">
    <name type="scientific">Rosa chinensis</name>
    <name type="common">China rose</name>
    <dbReference type="NCBI Taxonomy" id="74649"/>
    <lineage>
        <taxon>Eukaryota</taxon>
        <taxon>Viridiplantae</taxon>
        <taxon>Streptophyta</taxon>
        <taxon>Embryophyta</taxon>
        <taxon>Tracheophyta</taxon>
        <taxon>Spermatophyta</taxon>
        <taxon>Magnoliopsida</taxon>
        <taxon>eudicotyledons</taxon>
        <taxon>Gunneridae</taxon>
        <taxon>Pentapetalae</taxon>
        <taxon>rosids</taxon>
        <taxon>fabids</taxon>
        <taxon>Rosales</taxon>
        <taxon>Rosaceae</taxon>
        <taxon>Rosoideae</taxon>
        <taxon>Rosoideae incertae sedis</taxon>
        <taxon>Rosa</taxon>
    </lineage>
</organism>
<protein>
    <submittedName>
        <fullName evidence="1">Uncharacterized protein</fullName>
    </submittedName>
</protein>
<reference evidence="1 2" key="1">
    <citation type="journal article" date="2018" name="Nat. Genet.">
        <title>The Rosa genome provides new insights in the design of modern roses.</title>
        <authorList>
            <person name="Bendahmane M."/>
        </authorList>
    </citation>
    <scope>NUCLEOTIDE SEQUENCE [LARGE SCALE GENOMIC DNA]</scope>
    <source>
        <strain evidence="2">cv. Old Blush</strain>
    </source>
</reference>
<evidence type="ECO:0000313" key="1">
    <source>
        <dbReference type="EMBL" id="PRQ41736.1"/>
    </source>
</evidence>
<accession>A0A2P6R5M9</accession>
<dbReference type="EMBL" id="PDCK01000041">
    <property type="protein sequence ID" value="PRQ41736.1"/>
    <property type="molecule type" value="Genomic_DNA"/>
</dbReference>
<dbReference type="AlphaFoldDB" id="A0A2P6R5M9"/>
<comment type="caution">
    <text evidence="1">The sequence shown here is derived from an EMBL/GenBank/DDBJ whole genome shotgun (WGS) entry which is preliminary data.</text>
</comment>